<organism evidence="3 4">
    <name type="scientific">Parvibium lacunae</name>
    <dbReference type="NCBI Taxonomy" id="1888893"/>
    <lineage>
        <taxon>Bacteria</taxon>
        <taxon>Pseudomonadati</taxon>
        <taxon>Pseudomonadota</taxon>
        <taxon>Betaproteobacteria</taxon>
        <taxon>Burkholderiales</taxon>
        <taxon>Alcaligenaceae</taxon>
        <taxon>Parvibium</taxon>
    </lineage>
</organism>
<dbReference type="PANTHER" id="PTHR30327">
    <property type="entry name" value="UNCHARACTERIZED PROTEIN YQGE"/>
    <property type="match status" value="1"/>
</dbReference>
<dbReference type="GO" id="GO:0005829">
    <property type="term" value="C:cytosol"/>
    <property type="evidence" value="ECO:0007669"/>
    <property type="project" value="TreeGrafter"/>
</dbReference>
<dbReference type="PANTHER" id="PTHR30327:SF1">
    <property type="entry name" value="UPF0301 PROTEIN YQGE"/>
    <property type="match status" value="1"/>
</dbReference>
<evidence type="ECO:0000313" key="3">
    <source>
        <dbReference type="EMBL" id="RCS58524.1"/>
    </source>
</evidence>
<dbReference type="Proteomes" id="UP000252357">
    <property type="component" value="Unassembled WGS sequence"/>
</dbReference>
<sequence>MNTKFLTSPSFDLPRPDLDQPEVPFSSFSRHLLIAMPDMQDSQFAGSVIYLCEHDARGALGVMINHPGDLKLGTLFDKIGLKLEIAPLRDTPVLIGGPVQSERGFVLHRPVGRWSSTLVIDDDIGLTTSKDILEALPTGYGPEEMLVTLGYAGWSAGQLEAEIAQNAWLTVPVNAEQASQLLFATSTEQRLAAAYRLLGIDPLMLSSQAGHA</sequence>
<evidence type="ECO:0000256" key="2">
    <source>
        <dbReference type="HAMAP-Rule" id="MF_00758"/>
    </source>
</evidence>
<dbReference type="OrthoDB" id="9807486at2"/>
<dbReference type="InterPro" id="IPR003774">
    <property type="entry name" value="AlgH-like"/>
</dbReference>
<protein>
    <recommendedName>
        <fullName evidence="2">UPF0301 protein DU000_06875</fullName>
    </recommendedName>
</protein>
<dbReference type="EMBL" id="QPGB01000002">
    <property type="protein sequence ID" value="RCS58524.1"/>
    <property type="molecule type" value="Genomic_DNA"/>
</dbReference>
<reference evidence="3 4" key="1">
    <citation type="journal article" date="2018" name="Int. J. Syst. Evol. Microbiol.">
        <title>Parvibium lacunae gen. nov., sp. nov., a new member of the family Alcaligenaceae isolated from a freshwater pond.</title>
        <authorList>
            <person name="Chen W.M."/>
            <person name="Xie P.B."/>
            <person name="Hsu M.Y."/>
            <person name="Sheu S.Y."/>
        </authorList>
    </citation>
    <scope>NUCLEOTIDE SEQUENCE [LARGE SCALE GENOMIC DNA]</scope>
    <source>
        <strain evidence="3 4">KMB9</strain>
    </source>
</reference>
<evidence type="ECO:0000256" key="1">
    <source>
        <dbReference type="ARBA" id="ARBA00009600"/>
    </source>
</evidence>
<dbReference type="Gene3D" id="3.40.1740.10">
    <property type="entry name" value="VC0467-like"/>
    <property type="match status" value="1"/>
</dbReference>
<comment type="similarity">
    <text evidence="1 2">Belongs to the UPF0301 (AlgH) family.</text>
</comment>
<comment type="caution">
    <text evidence="3">The sequence shown here is derived from an EMBL/GenBank/DDBJ whole genome shotgun (WGS) entry which is preliminary data.</text>
</comment>
<dbReference type="RefSeq" id="WP_114402608.1">
    <property type="nucleotide sequence ID" value="NZ_QPGB01000002.1"/>
</dbReference>
<accession>A0A368L4M3</accession>
<name>A0A368L4M3_9BURK</name>
<dbReference type="SUPFAM" id="SSF143456">
    <property type="entry name" value="VC0467-like"/>
    <property type="match status" value="1"/>
</dbReference>
<keyword evidence="4" id="KW-1185">Reference proteome</keyword>
<dbReference type="AlphaFoldDB" id="A0A368L4M3"/>
<dbReference type="Pfam" id="PF02622">
    <property type="entry name" value="DUF179"/>
    <property type="match status" value="1"/>
</dbReference>
<evidence type="ECO:0000313" key="4">
    <source>
        <dbReference type="Proteomes" id="UP000252357"/>
    </source>
</evidence>
<dbReference type="NCBIfam" id="NF001266">
    <property type="entry name" value="PRK00228.1-1"/>
    <property type="match status" value="1"/>
</dbReference>
<gene>
    <name evidence="3" type="ORF">DU000_06875</name>
</gene>
<dbReference type="HAMAP" id="MF_00758">
    <property type="entry name" value="UPF0301"/>
    <property type="match status" value="1"/>
</dbReference>
<proteinExistence type="inferred from homology"/>